<reference evidence="4" key="1">
    <citation type="journal article" date="2019" name="Int. J. Syst. Evol. Microbiol.">
        <title>The Global Catalogue of Microorganisms (GCM) 10K type strain sequencing project: providing services to taxonomists for standard genome sequencing and annotation.</title>
        <authorList>
            <consortium name="The Broad Institute Genomics Platform"/>
            <consortium name="The Broad Institute Genome Sequencing Center for Infectious Disease"/>
            <person name="Wu L."/>
            <person name="Ma J."/>
        </authorList>
    </citation>
    <scope>NUCLEOTIDE SEQUENCE [LARGE SCALE GENOMIC DNA]</scope>
    <source>
        <strain evidence="4">CCUG 61484</strain>
    </source>
</reference>
<proteinExistence type="inferred from homology"/>
<name>A0ABW3AUG6_9SPHI</name>
<comment type="caution">
    <text evidence="3">The sequence shown here is derived from an EMBL/GenBank/DDBJ whole genome shotgun (WGS) entry which is preliminary data.</text>
</comment>
<dbReference type="SUPFAM" id="SSF52402">
    <property type="entry name" value="Adenine nucleotide alpha hydrolases-like"/>
    <property type="match status" value="2"/>
</dbReference>
<evidence type="ECO:0000256" key="1">
    <source>
        <dbReference type="ARBA" id="ARBA00008791"/>
    </source>
</evidence>
<dbReference type="PANTHER" id="PTHR46268:SF6">
    <property type="entry name" value="UNIVERSAL STRESS PROTEIN UP12"/>
    <property type="match status" value="1"/>
</dbReference>
<feature type="domain" description="UspA" evidence="2">
    <location>
        <begin position="2"/>
        <end position="148"/>
    </location>
</feature>
<keyword evidence="4" id="KW-1185">Reference proteome</keyword>
<gene>
    <name evidence="3" type="ORF">ACFQZX_12290</name>
</gene>
<dbReference type="InterPro" id="IPR006016">
    <property type="entry name" value="UspA"/>
</dbReference>
<evidence type="ECO:0000259" key="2">
    <source>
        <dbReference type="Pfam" id="PF00582"/>
    </source>
</evidence>
<dbReference type="InterPro" id="IPR006015">
    <property type="entry name" value="Universal_stress_UspA"/>
</dbReference>
<accession>A0ABW3AUG6</accession>
<evidence type="ECO:0000313" key="3">
    <source>
        <dbReference type="EMBL" id="MFD0794398.1"/>
    </source>
</evidence>
<dbReference type="CDD" id="cd00293">
    <property type="entry name" value="USP-like"/>
    <property type="match status" value="1"/>
</dbReference>
<dbReference type="Gene3D" id="3.40.50.620">
    <property type="entry name" value="HUPs"/>
    <property type="match status" value="2"/>
</dbReference>
<comment type="similarity">
    <text evidence="1">Belongs to the universal stress protein A family.</text>
</comment>
<dbReference type="RefSeq" id="WP_377115676.1">
    <property type="nucleotide sequence ID" value="NZ_JBHTHZ010000011.1"/>
</dbReference>
<evidence type="ECO:0000313" key="4">
    <source>
        <dbReference type="Proteomes" id="UP001597010"/>
    </source>
</evidence>
<sequence>MKTYLVPVDFSEAAFNAADFAARLSHQTNVERIILLNAYYISPYEELLPNPDMFMLREQEVQESVNERTAGLEQLKNKLAEIVRPGVKIDTWLNRSHLVRAIVDRVGAEDADLVILGSIGNSSNQGEGLGSHVIAISKASPVPVIVVPPAFKYSAVERAVIACDFKNVKESIPVEVLHKLLGSQNLKLLIVNVDLEHKYIQQNAELLAEETVLKDMLGVYNPTYHYVNNDNILTGILEFARENRAEMVIALPHKYSFFKSLIHSSISRQLASSSPVPVLLLK</sequence>
<dbReference type="Pfam" id="PF00582">
    <property type="entry name" value="Usp"/>
    <property type="match status" value="2"/>
</dbReference>
<protein>
    <submittedName>
        <fullName evidence="3">Universal stress protein</fullName>
    </submittedName>
</protein>
<organism evidence="3 4">
    <name type="scientific">Mucilaginibacter litoreus</name>
    <dbReference type="NCBI Taxonomy" id="1048221"/>
    <lineage>
        <taxon>Bacteria</taxon>
        <taxon>Pseudomonadati</taxon>
        <taxon>Bacteroidota</taxon>
        <taxon>Sphingobacteriia</taxon>
        <taxon>Sphingobacteriales</taxon>
        <taxon>Sphingobacteriaceae</taxon>
        <taxon>Mucilaginibacter</taxon>
    </lineage>
</organism>
<dbReference type="InterPro" id="IPR014729">
    <property type="entry name" value="Rossmann-like_a/b/a_fold"/>
</dbReference>
<dbReference type="EMBL" id="JBHTHZ010000011">
    <property type="protein sequence ID" value="MFD0794398.1"/>
    <property type="molecule type" value="Genomic_DNA"/>
</dbReference>
<dbReference type="Proteomes" id="UP001597010">
    <property type="component" value="Unassembled WGS sequence"/>
</dbReference>
<dbReference type="PANTHER" id="PTHR46268">
    <property type="entry name" value="STRESS RESPONSE PROTEIN NHAX"/>
    <property type="match status" value="1"/>
</dbReference>
<feature type="domain" description="UspA" evidence="2">
    <location>
        <begin position="221"/>
        <end position="282"/>
    </location>
</feature>
<dbReference type="PRINTS" id="PR01438">
    <property type="entry name" value="UNVRSLSTRESS"/>
</dbReference>